<dbReference type="Proteomes" id="UP001596989">
    <property type="component" value="Unassembled WGS sequence"/>
</dbReference>
<dbReference type="InterPro" id="IPR016039">
    <property type="entry name" value="Thiolase-like"/>
</dbReference>
<evidence type="ECO:0000256" key="1">
    <source>
        <dbReference type="ARBA" id="ARBA00005531"/>
    </source>
</evidence>
<feature type="domain" description="Chalcone/stilbene synthase N-terminal" evidence="3">
    <location>
        <begin position="15"/>
        <end position="227"/>
    </location>
</feature>
<dbReference type="PANTHER" id="PTHR11877:SF46">
    <property type="entry name" value="TYPE III POLYKETIDE SYNTHASE A"/>
    <property type="match status" value="1"/>
</dbReference>
<reference evidence="6" key="1">
    <citation type="journal article" date="2019" name="Int. J. Syst. Evol. Microbiol.">
        <title>The Global Catalogue of Microorganisms (GCM) 10K type strain sequencing project: providing services to taxonomists for standard genome sequencing and annotation.</title>
        <authorList>
            <consortium name="The Broad Institute Genomics Platform"/>
            <consortium name="The Broad Institute Genome Sequencing Center for Infectious Disease"/>
            <person name="Wu L."/>
            <person name="Ma J."/>
        </authorList>
    </citation>
    <scope>NUCLEOTIDE SEQUENCE [LARGE SCALE GENOMIC DNA]</scope>
    <source>
        <strain evidence="6">CCUG 59129</strain>
    </source>
</reference>
<dbReference type="InterPro" id="IPR001099">
    <property type="entry name" value="Chalcone/stilbene_synt_N"/>
</dbReference>
<dbReference type="PANTHER" id="PTHR11877">
    <property type="entry name" value="HYDROXYMETHYLGLUTARYL-COA SYNTHASE"/>
    <property type="match status" value="1"/>
</dbReference>
<dbReference type="Pfam" id="PF02797">
    <property type="entry name" value="Chal_sti_synt_C"/>
    <property type="match status" value="1"/>
</dbReference>
<gene>
    <name evidence="5" type="ORF">ACFQ2I_10170</name>
</gene>
<protein>
    <submittedName>
        <fullName evidence="5">Type III polyketide synthase</fullName>
    </submittedName>
</protein>
<dbReference type="Pfam" id="PF00195">
    <property type="entry name" value="Chal_sti_synt_N"/>
    <property type="match status" value="1"/>
</dbReference>
<dbReference type="InterPro" id="IPR012328">
    <property type="entry name" value="Chalcone/stilbene_synt_C"/>
</dbReference>
<keyword evidence="6" id="KW-1185">Reference proteome</keyword>
<name>A0ABW3HQK1_9BACL</name>
<sequence>MKVRELTDGRIKRSAIKGIGTAVPSARMDQEDTSARLTEALSRAGEQHSARWAKRIFKQCGVQTRYTCEPNLLEPAESCRFFPGKDSQGAAPTTAERMSLYKEASVPLGVEAARAALQDSGLTPGDITHLITVSCTGQFLPGLDASLVWELGLSTNVMRIPLTFLGCAAGLKAVCVARQLVEGRPDAHALIVCVELCTLHIQPSGGKEELYGASFFGDGASSCVVGEAEAESRDCFLLGKEHTVLLPDCRDEMVWEVGDRGFDLYLSPSIPGLIGRVIPDEVERLIGAQAEEGGLPELWAIHPGGKGIVDNLQDVFQLSDEQTSASRSILRHYGNMSSATILFVLAELRRQLRSHDALRQRSGLALAFGPGITAELLEIAYVPASTQTNAAASADCREGSYA</sequence>
<evidence type="ECO:0000313" key="6">
    <source>
        <dbReference type="Proteomes" id="UP001596989"/>
    </source>
</evidence>
<dbReference type="InterPro" id="IPR011141">
    <property type="entry name" value="Polyketide_synthase_type-III"/>
</dbReference>
<organism evidence="5 6">
    <name type="scientific">Paenibacillus chungangensis</name>
    <dbReference type="NCBI Taxonomy" id="696535"/>
    <lineage>
        <taxon>Bacteria</taxon>
        <taxon>Bacillati</taxon>
        <taxon>Bacillota</taxon>
        <taxon>Bacilli</taxon>
        <taxon>Bacillales</taxon>
        <taxon>Paenibacillaceae</taxon>
        <taxon>Paenibacillus</taxon>
    </lineage>
</organism>
<evidence type="ECO:0000313" key="5">
    <source>
        <dbReference type="EMBL" id="MFD0959754.1"/>
    </source>
</evidence>
<dbReference type="RefSeq" id="WP_377564004.1">
    <property type="nucleotide sequence ID" value="NZ_JBHTJZ010000011.1"/>
</dbReference>
<dbReference type="SUPFAM" id="SSF53901">
    <property type="entry name" value="Thiolase-like"/>
    <property type="match status" value="1"/>
</dbReference>
<proteinExistence type="inferred from homology"/>
<keyword evidence="2" id="KW-0808">Transferase</keyword>
<evidence type="ECO:0000259" key="4">
    <source>
        <dbReference type="Pfam" id="PF02797"/>
    </source>
</evidence>
<evidence type="ECO:0000256" key="2">
    <source>
        <dbReference type="ARBA" id="ARBA00022679"/>
    </source>
</evidence>
<accession>A0ABW3HQK1</accession>
<comment type="similarity">
    <text evidence="1">Belongs to the thiolase-like superfamily. Chalcone/stilbene synthases family.</text>
</comment>
<dbReference type="Gene3D" id="3.40.47.10">
    <property type="match status" value="2"/>
</dbReference>
<dbReference type="CDD" id="cd00831">
    <property type="entry name" value="CHS_like"/>
    <property type="match status" value="1"/>
</dbReference>
<dbReference type="PIRSF" id="PIRSF000451">
    <property type="entry name" value="PKS_III"/>
    <property type="match status" value="1"/>
</dbReference>
<dbReference type="EMBL" id="JBHTJZ010000011">
    <property type="protein sequence ID" value="MFD0959754.1"/>
    <property type="molecule type" value="Genomic_DNA"/>
</dbReference>
<feature type="domain" description="Chalcone/stilbene synthase C-terminal" evidence="4">
    <location>
        <begin position="245"/>
        <end position="379"/>
    </location>
</feature>
<evidence type="ECO:0000259" key="3">
    <source>
        <dbReference type="Pfam" id="PF00195"/>
    </source>
</evidence>
<comment type="caution">
    <text evidence="5">The sequence shown here is derived from an EMBL/GenBank/DDBJ whole genome shotgun (WGS) entry which is preliminary data.</text>
</comment>